<gene>
    <name evidence="1" type="ORF">OBE_17465</name>
</gene>
<sequence>EDERIAALSIGTRPDCLPPDIIGLLDELNKIKPVFVELGLQTSNEARENLYKGLSAVRL</sequence>
<dbReference type="EMBL" id="AJWZ01011654">
    <property type="protein sequence ID" value="EKC44466.1"/>
    <property type="molecule type" value="Genomic_DNA"/>
</dbReference>
<name>K1SAI8_9ZZZZ</name>
<comment type="caution">
    <text evidence="1">The sequence shown here is derived from an EMBL/GenBank/DDBJ whole genome shotgun (WGS) entry which is preliminary data.</text>
</comment>
<accession>K1SAI8</accession>
<feature type="non-terminal residue" evidence="1">
    <location>
        <position position="1"/>
    </location>
</feature>
<evidence type="ECO:0000313" key="1">
    <source>
        <dbReference type="EMBL" id="EKC44466.1"/>
    </source>
</evidence>
<dbReference type="AlphaFoldDB" id="K1SAI8"/>
<reference evidence="1" key="1">
    <citation type="journal article" date="2013" name="Environ. Microbiol.">
        <title>Microbiota from the distal guts of lean and obese adolescents exhibit partial functional redundancy besides clear differences in community structure.</title>
        <authorList>
            <person name="Ferrer M."/>
            <person name="Ruiz A."/>
            <person name="Lanza F."/>
            <person name="Haange S.B."/>
            <person name="Oberbach A."/>
            <person name="Till H."/>
            <person name="Bargiela R."/>
            <person name="Campoy C."/>
            <person name="Segura M.T."/>
            <person name="Richter M."/>
            <person name="von Bergen M."/>
            <person name="Seifert J."/>
            <person name="Suarez A."/>
        </authorList>
    </citation>
    <scope>NUCLEOTIDE SEQUENCE</scope>
</reference>
<organism evidence="1">
    <name type="scientific">human gut metagenome</name>
    <dbReference type="NCBI Taxonomy" id="408170"/>
    <lineage>
        <taxon>unclassified sequences</taxon>
        <taxon>metagenomes</taxon>
        <taxon>organismal metagenomes</taxon>
    </lineage>
</organism>
<proteinExistence type="predicted"/>
<protein>
    <submittedName>
        <fullName evidence="1">Radical SAM protein</fullName>
    </submittedName>
</protein>